<proteinExistence type="predicted"/>
<gene>
    <name evidence="2" type="ORF">JF922_11345</name>
</gene>
<protein>
    <submittedName>
        <fullName evidence="2">Uncharacterized protein</fullName>
    </submittedName>
</protein>
<organism evidence="2 3">
    <name type="scientific">Candidatus Nephthysia bennettiae</name>
    <dbReference type="NCBI Taxonomy" id="3127016"/>
    <lineage>
        <taxon>Bacteria</taxon>
        <taxon>Bacillati</taxon>
        <taxon>Candidatus Dormiibacterota</taxon>
        <taxon>Candidatus Dormibacteria</taxon>
        <taxon>Candidatus Dormibacterales</taxon>
        <taxon>Candidatus Dormibacteraceae</taxon>
        <taxon>Candidatus Nephthysia</taxon>
    </lineage>
</organism>
<sequence length="47" mass="5147">MNGLSRRQRTARETSGGLSPWTPDGGMLRPTERSLEDVFLKVTAEAA</sequence>
<dbReference type="EMBL" id="JAEKNR010000120">
    <property type="protein sequence ID" value="MBJ7598664.1"/>
    <property type="molecule type" value="Genomic_DNA"/>
</dbReference>
<keyword evidence="3" id="KW-1185">Reference proteome</keyword>
<dbReference type="AlphaFoldDB" id="A0A934K4F9"/>
<feature type="region of interest" description="Disordered" evidence="1">
    <location>
        <begin position="1"/>
        <end position="33"/>
    </location>
</feature>
<accession>A0A934K4F9</accession>
<comment type="caution">
    <text evidence="2">The sequence shown here is derived from an EMBL/GenBank/DDBJ whole genome shotgun (WGS) entry which is preliminary data.</text>
</comment>
<name>A0A934K4F9_9BACT</name>
<reference evidence="2" key="1">
    <citation type="submission" date="2020-10" db="EMBL/GenBank/DDBJ databases">
        <title>Ca. Dormibacterota MAGs.</title>
        <authorList>
            <person name="Montgomery K."/>
        </authorList>
    </citation>
    <scope>NUCLEOTIDE SEQUENCE [LARGE SCALE GENOMIC DNA]</scope>
    <source>
        <strain evidence="2">SC8812_S17_10</strain>
    </source>
</reference>
<dbReference type="Proteomes" id="UP000612893">
    <property type="component" value="Unassembled WGS sequence"/>
</dbReference>
<dbReference type="RefSeq" id="WP_338201864.1">
    <property type="nucleotide sequence ID" value="NZ_JAEKNR010000120.1"/>
</dbReference>
<evidence type="ECO:0000313" key="2">
    <source>
        <dbReference type="EMBL" id="MBJ7598664.1"/>
    </source>
</evidence>
<evidence type="ECO:0000256" key="1">
    <source>
        <dbReference type="SAM" id="MobiDB-lite"/>
    </source>
</evidence>
<evidence type="ECO:0000313" key="3">
    <source>
        <dbReference type="Proteomes" id="UP000612893"/>
    </source>
</evidence>